<dbReference type="GO" id="GO:0006284">
    <property type="term" value="P:base-excision repair"/>
    <property type="evidence" value="ECO:0007669"/>
    <property type="project" value="InterPro"/>
</dbReference>
<accession>V5SAK4</accession>
<dbReference type="AlphaFoldDB" id="V5SAK4"/>
<organism evidence="18 19">
    <name type="scientific">Hyphomicrobium nitrativorans NL23</name>
    <dbReference type="NCBI Taxonomy" id="1029756"/>
    <lineage>
        <taxon>Bacteria</taxon>
        <taxon>Pseudomonadati</taxon>
        <taxon>Pseudomonadota</taxon>
        <taxon>Alphaproteobacteria</taxon>
        <taxon>Hyphomicrobiales</taxon>
        <taxon>Hyphomicrobiaceae</taxon>
        <taxon>Hyphomicrobium</taxon>
    </lineage>
</organism>
<dbReference type="SMART" id="SM00898">
    <property type="entry name" value="Fapy_DNA_glyco"/>
    <property type="match status" value="1"/>
</dbReference>
<gene>
    <name evidence="15" type="primary">mutM</name>
    <name evidence="15" type="synonym">fpg</name>
    <name evidence="18" type="ORF">W911_00740</name>
</gene>
<dbReference type="FunFam" id="1.10.8.50:FF:000003">
    <property type="entry name" value="Formamidopyrimidine-DNA glycosylase"/>
    <property type="match status" value="1"/>
</dbReference>
<dbReference type="InterPro" id="IPR000214">
    <property type="entry name" value="Znf_DNA_glyclase/AP_lyase"/>
</dbReference>
<evidence type="ECO:0000256" key="8">
    <source>
        <dbReference type="ARBA" id="ARBA00022833"/>
    </source>
</evidence>
<dbReference type="OrthoDB" id="9800855at2"/>
<evidence type="ECO:0000259" key="17">
    <source>
        <dbReference type="PROSITE" id="PS51068"/>
    </source>
</evidence>
<comment type="similarity">
    <text evidence="2 15">Belongs to the FPG family.</text>
</comment>
<dbReference type="PROSITE" id="PS51068">
    <property type="entry name" value="FPG_CAT"/>
    <property type="match status" value="1"/>
</dbReference>
<dbReference type="InterPro" id="IPR035937">
    <property type="entry name" value="FPG_N"/>
</dbReference>
<dbReference type="Gene3D" id="3.20.190.10">
    <property type="entry name" value="MutM-like, N-terminal"/>
    <property type="match status" value="1"/>
</dbReference>
<keyword evidence="6 15" id="KW-0863">Zinc-finger</keyword>
<dbReference type="GO" id="GO:0034039">
    <property type="term" value="F:8-oxo-7,8-dihydroguanine DNA N-glycosylase activity"/>
    <property type="evidence" value="ECO:0007669"/>
    <property type="project" value="TreeGrafter"/>
</dbReference>
<comment type="subunit">
    <text evidence="3 15">Monomer.</text>
</comment>
<protein>
    <recommendedName>
        <fullName evidence="15">Formamidopyrimidine-DNA glycosylase</fullName>
        <shortName evidence="15">Fapy-DNA glycosylase</shortName>
        <ecNumber evidence="15">3.2.2.23</ecNumber>
    </recommendedName>
    <alternativeName>
        <fullName evidence="15">DNA-(apurinic or apyrimidinic site) lyase MutM</fullName>
        <shortName evidence="15">AP lyase MutM</shortName>
        <ecNumber evidence="15">4.2.99.18</ecNumber>
    </alternativeName>
</protein>
<dbReference type="Pfam" id="PF01149">
    <property type="entry name" value="Fapy_DNA_glyco"/>
    <property type="match status" value="1"/>
</dbReference>
<keyword evidence="13 15" id="KW-0326">Glycosidase</keyword>
<dbReference type="PANTHER" id="PTHR22993:SF9">
    <property type="entry name" value="FORMAMIDOPYRIMIDINE-DNA GLYCOSYLASE"/>
    <property type="match status" value="1"/>
</dbReference>
<evidence type="ECO:0000259" key="16">
    <source>
        <dbReference type="PROSITE" id="PS51066"/>
    </source>
</evidence>
<feature type="active site" description="Proton donor" evidence="15">
    <location>
        <position position="3"/>
    </location>
</feature>
<evidence type="ECO:0000256" key="14">
    <source>
        <dbReference type="ARBA" id="ARBA00044632"/>
    </source>
</evidence>
<dbReference type="SMART" id="SM01232">
    <property type="entry name" value="H2TH"/>
    <property type="match status" value="1"/>
</dbReference>
<keyword evidence="4 15" id="KW-0479">Metal-binding</keyword>
<dbReference type="PROSITE" id="PS51066">
    <property type="entry name" value="ZF_FPG_2"/>
    <property type="match status" value="1"/>
</dbReference>
<evidence type="ECO:0000313" key="19">
    <source>
        <dbReference type="Proteomes" id="UP000018542"/>
    </source>
</evidence>
<dbReference type="SUPFAM" id="SSF46946">
    <property type="entry name" value="S13-like H2TH domain"/>
    <property type="match status" value="1"/>
</dbReference>
<dbReference type="PANTHER" id="PTHR22993">
    <property type="entry name" value="FORMAMIDOPYRIMIDINE-DNA GLYCOSYLASE"/>
    <property type="match status" value="1"/>
</dbReference>
<evidence type="ECO:0000256" key="7">
    <source>
        <dbReference type="ARBA" id="ARBA00022801"/>
    </source>
</evidence>
<feature type="active site" description="Schiff-base intermediate with DNA" evidence="15">
    <location>
        <position position="2"/>
    </location>
</feature>
<comment type="function">
    <text evidence="15">Involved in base excision repair of DNA damaged by oxidation or by mutagenic agents. Acts as DNA glycosylase that recognizes and removes damaged bases. Has a preference for oxidized purines, such as 7,8-dihydro-8-oxoguanine (8-oxoG). Has AP (apurinic/apyrimidinic) lyase activity and introduces nicks in the DNA strand. Cleaves the DNA backbone by beta-delta elimination to generate a single-strand break at the site of the removed base with both 3'- and 5'-phosphates.</text>
</comment>
<dbReference type="GO" id="GO:0008270">
    <property type="term" value="F:zinc ion binding"/>
    <property type="evidence" value="ECO:0007669"/>
    <property type="project" value="UniProtKB-UniRule"/>
</dbReference>
<dbReference type="GO" id="GO:0140078">
    <property type="term" value="F:class I DNA-(apurinic or apyrimidinic site) endonuclease activity"/>
    <property type="evidence" value="ECO:0007669"/>
    <property type="project" value="UniProtKB-EC"/>
</dbReference>
<evidence type="ECO:0000256" key="1">
    <source>
        <dbReference type="ARBA" id="ARBA00001668"/>
    </source>
</evidence>
<keyword evidence="10 15" id="KW-0234">DNA repair</keyword>
<keyword evidence="5 15" id="KW-0227">DNA damage</keyword>
<dbReference type="PATRIC" id="fig|1029756.8.peg.159"/>
<sequence>MPELPEVETVRRGLQRAFVGQVIRRMDVRRPDLRFPFPERFAERLTGARVLSLDRRAKYLVARLSTGEALLMHLGMTGRFHVKNADETDARLMGDYAYGTAAEERHLHALFALADGAEVAYFDPRRFGYMLLIPDAEFDAHPMMRGLGVEPLTAGLDAHYLAARAHGARRDLKAFLLDQRIIAGLGNIYVAEALFRAGLKPSRPASVLATPGGKPTRYAERLTGTIKAVLEDAIAAGGSTLRDYRHADGQSGSFQATFEVYGREGEPCVRPGCRGIVQRSIQGGRSSFHCPVCQR</sequence>
<dbReference type="KEGG" id="hni:W911_00740"/>
<dbReference type="EC" id="3.2.2.23" evidence="15"/>
<evidence type="ECO:0000256" key="10">
    <source>
        <dbReference type="ARBA" id="ARBA00023204"/>
    </source>
</evidence>
<keyword evidence="12 15" id="KW-0511">Multifunctional enzyme</keyword>
<evidence type="ECO:0000256" key="12">
    <source>
        <dbReference type="ARBA" id="ARBA00023268"/>
    </source>
</evidence>
<evidence type="ECO:0000256" key="9">
    <source>
        <dbReference type="ARBA" id="ARBA00023125"/>
    </source>
</evidence>
<dbReference type="EC" id="4.2.99.18" evidence="15"/>
<dbReference type="SUPFAM" id="SSF57716">
    <property type="entry name" value="Glucocorticoid receptor-like (DNA-binding domain)"/>
    <property type="match status" value="1"/>
</dbReference>
<keyword evidence="11 15" id="KW-0456">Lyase</keyword>
<dbReference type="EMBL" id="CP006912">
    <property type="protein sequence ID" value="AHB47255.1"/>
    <property type="molecule type" value="Genomic_DNA"/>
</dbReference>
<evidence type="ECO:0000256" key="2">
    <source>
        <dbReference type="ARBA" id="ARBA00009409"/>
    </source>
</evidence>
<dbReference type="Proteomes" id="UP000018542">
    <property type="component" value="Chromosome"/>
</dbReference>
<dbReference type="InterPro" id="IPR010979">
    <property type="entry name" value="Ribosomal_uS13-like_H2TH"/>
</dbReference>
<dbReference type="Pfam" id="PF06831">
    <property type="entry name" value="H2TH"/>
    <property type="match status" value="1"/>
</dbReference>
<reference evidence="18 19" key="1">
    <citation type="journal article" date="2014" name="Genome Announc.">
        <title>Complete Genome Sequence of Hyphomicrobium nitrativorans Strain NL23, a Denitrifying Bacterium Isolated from Biofilm of a Methanol-Fed Denitrification System Treating Seawater at the Montreal Biodome.</title>
        <authorList>
            <person name="Martineau C."/>
            <person name="Villeneuve C."/>
            <person name="Mauffrey F."/>
            <person name="Villemur R."/>
        </authorList>
    </citation>
    <scope>NUCLEOTIDE SEQUENCE [LARGE SCALE GENOMIC DNA]</scope>
    <source>
        <strain evidence="18">NL23</strain>
    </source>
</reference>
<name>V5SAK4_9HYPH</name>
<evidence type="ECO:0000256" key="13">
    <source>
        <dbReference type="ARBA" id="ARBA00023295"/>
    </source>
</evidence>
<dbReference type="CDD" id="cd08966">
    <property type="entry name" value="EcFpg-like_N"/>
    <property type="match status" value="1"/>
</dbReference>
<dbReference type="InterPro" id="IPR012319">
    <property type="entry name" value="FPG_cat"/>
</dbReference>
<feature type="active site" description="Proton donor; for beta-elimination activity" evidence="15">
    <location>
        <position position="58"/>
    </location>
</feature>
<evidence type="ECO:0000256" key="4">
    <source>
        <dbReference type="ARBA" id="ARBA00022723"/>
    </source>
</evidence>
<dbReference type="STRING" id="1029756.W911_00740"/>
<feature type="domain" description="Formamidopyrimidine-DNA glycosylase catalytic" evidence="17">
    <location>
        <begin position="2"/>
        <end position="128"/>
    </location>
</feature>
<evidence type="ECO:0000313" key="18">
    <source>
        <dbReference type="EMBL" id="AHB47255.1"/>
    </source>
</evidence>
<dbReference type="SUPFAM" id="SSF81624">
    <property type="entry name" value="N-terminal domain of MutM-like DNA repair proteins"/>
    <property type="match status" value="1"/>
</dbReference>
<evidence type="ECO:0000256" key="3">
    <source>
        <dbReference type="ARBA" id="ARBA00011245"/>
    </source>
</evidence>
<keyword evidence="8 15" id="KW-0862">Zinc</keyword>
<keyword evidence="19" id="KW-1185">Reference proteome</keyword>
<evidence type="ECO:0000256" key="15">
    <source>
        <dbReference type="HAMAP-Rule" id="MF_00103"/>
    </source>
</evidence>
<dbReference type="RefSeq" id="WP_023785594.1">
    <property type="nucleotide sequence ID" value="NC_022997.1"/>
</dbReference>
<keyword evidence="7 15" id="KW-0378">Hydrolase</keyword>
<evidence type="ECO:0000256" key="5">
    <source>
        <dbReference type="ARBA" id="ARBA00022763"/>
    </source>
</evidence>
<comment type="catalytic activity">
    <reaction evidence="14 15">
        <text>2'-deoxyribonucleotide-(2'-deoxyribose 5'-phosphate)-2'-deoxyribonucleotide-DNA = a 3'-end 2'-deoxyribonucleotide-(2,3-dehydro-2,3-deoxyribose 5'-phosphate)-DNA + a 5'-end 5'-phospho-2'-deoxyribonucleoside-DNA + H(+)</text>
        <dbReference type="Rhea" id="RHEA:66592"/>
        <dbReference type="Rhea" id="RHEA-COMP:13180"/>
        <dbReference type="Rhea" id="RHEA-COMP:16897"/>
        <dbReference type="Rhea" id="RHEA-COMP:17067"/>
        <dbReference type="ChEBI" id="CHEBI:15378"/>
        <dbReference type="ChEBI" id="CHEBI:136412"/>
        <dbReference type="ChEBI" id="CHEBI:157695"/>
        <dbReference type="ChEBI" id="CHEBI:167181"/>
        <dbReference type="EC" id="4.2.99.18"/>
    </reaction>
</comment>
<keyword evidence="9 15" id="KW-0238">DNA-binding</keyword>
<dbReference type="NCBIfam" id="NF002211">
    <property type="entry name" value="PRK01103.1"/>
    <property type="match status" value="1"/>
</dbReference>
<feature type="domain" description="FPG-type" evidence="16">
    <location>
        <begin position="259"/>
        <end position="295"/>
    </location>
</feature>
<comment type="catalytic activity">
    <reaction evidence="1 15">
        <text>Hydrolysis of DNA containing ring-opened 7-methylguanine residues, releasing 2,6-diamino-4-hydroxy-5-(N-methyl)formamidopyrimidine.</text>
        <dbReference type="EC" id="3.2.2.23"/>
    </reaction>
</comment>
<dbReference type="InterPro" id="IPR015886">
    <property type="entry name" value="H2TH_FPG"/>
</dbReference>
<proteinExistence type="inferred from homology"/>
<dbReference type="HAMAP" id="MF_00103">
    <property type="entry name" value="Fapy_DNA_glycosyl"/>
    <property type="match status" value="1"/>
</dbReference>
<dbReference type="InterPro" id="IPR020629">
    <property type="entry name" value="FPG_Glyclase"/>
</dbReference>
<feature type="binding site" evidence="15">
    <location>
        <position position="106"/>
    </location>
    <ligand>
        <name>DNA</name>
        <dbReference type="ChEBI" id="CHEBI:16991"/>
    </ligand>
</feature>
<feature type="active site" description="Proton donor; for delta-elimination activity" evidence="15">
    <location>
        <position position="285"/>
    </location>
</feature>
<comment type="cofactor">
    <cofactor evidence="15">
        <name>Zn(2+)</name>
        <dbReference type="ChEBI" id="CHEBI:29105"/>
    </cofactor>
    <text evidence="15">Binds 1 zinc ion per subunit.</text>
</comment>
<dbReference type="Gene3D" id="1.10.8.50">
    <property type="match status" value="1"/>
</dbReference>
<comment type="caution">
    <text evidence="15">Lacks conserved residue(s) required for the propagation of feature annotation.</text>
</comment>
<evidence type="ECO:0000256" key="11">
    <source>
        <dbReference type="ARBA" id="ARBA00023239"/>
    </source>
</evidence>
<feature type="binding site" evidence="15">
    <location>
        <position position="125"/>
    </location>
    <ligand>
        <name>DNA</name>
        <dbReference type="ChEBI" id="CHEBI:16991"/>
    </ligand>
</feature>
<dbReference type="HOGENOM" id="CLU_038423_1_1_5"/>
<dbReference type="NCBIfam" id="TIGR00577">
    <property type="entry name" value="fpg"/>
    <property type="match status" value="1"/>
</dbReference>
<evidence type="ECO:0000256" key="6">
    <source>
        <dbReference type="ARBA" id="ARBA00022771"/>
    </source>
</evidence>
<dbReference type="GO" id="GO:0003684">
    <property type="term" value="F:damaged DNA binding"/>
    <property type="evidence" value="ECO:0007669"/>
    <property type="project" value="InterPro"/>
</dbReference>